<keyword evidence="1" id="KW-0812">Transmembrane</keyword>
<keyword evidence="1" id="KW-1133">Transmembrane helix</keyword>
<name>A0ABR4BRX9_9HELO</name>
<feature type="transmembrane region" description="Helical" evidence="1">
    <location>
        <begin position="36"/>
        <end position="55"/>
    </location>
</feature>
<protein>
    <submittedName>
        <fullName evidence="2">Uncharacterized protein</fullName>
    </submittedName>
</protein>
<keyword evidence="3" id="KW-1185">Reference proteome</keyword>
<sequence length="71" mass="8179">MQFKWAHSWDSKVTMKLPIYKVIIDFGRIMHYLRGFFASATTLLITIGAALLYFVNKCLKLSLIGLGIWLN</sequence>
<accession>A0ABR4BRX9</accession>
<evidence type="ECO:0000256" key="1">
    <source>
        <dbReference type="SAM" id="Phobius"/>
    </source>
</evidence>
<organism evidence="2 3">
    <name type="scientific">Oculimacula yallundae</name>
    <dbReference type="NCBI Taxonomy" id="86028"/>
    <lineage>
        <taxon>Eukaryota</taxon>
        <taxon>Fungi</taxon>
        <taxon>Dikarya</taxon>
        <taxon>Ascomycota</taxon>
        <taxon>Pezizomycotina</taxon>
        <taxon>Leotiomycetes</taxon>
        <taxon>Helotiales</taxon>
        <taxon>Ploettnerulaceae</taxon>
        <taxon>Oculimacula</taxon>
    </lineage>
</organism>
<proteinExistence type="predicted"/>
<evidence type="ECO:0000313" key="2">
    <source>
        <dbReference type="EMBL" id="KAL2060410.1"/>
    </source>
</evidence>
<reference evidence="2 3" key="1">
    <citation type="journal article" date="2024" name="Commun. Biol.">
        <title>Comparative genomic analysis of thermophilic fungi reveals convergent evolutionary adaptations and gene losses.</title>
        <authorList>
            <person name="Steindorff A.S."/>
            <person name="Aguilar-Pontes M.V."/>
            <person name="Robinson A.J."/>
            <person name="Andreopoulos B."/>
            <person name="LaButti K."/>
            <person name="Kuo A."/>
            <person name="Mondo S."/>
            <person name="Riley R."/>
            <person name="Otillar R."/>
            <person name="Haridas S."/>
            <person name="Lipzen A."/>
            <person name="Grimwood J."/>
            <person name="Schmutz J."/>
            <person name="Clum A."/>
            <person name="Reid I.D."/>
            <person name="Moisan M.C."/>
            <person name="Butler G."/>
            <person name="Nguyen T.T.M."/>
            <person name="Dewar K."/>
            <person name="Conant G."/>
            <person name="Drula E."/>
            <person name="Henrissat B."/>
            <person name="Hansel C."/>
            <person name="Singer S."/>
            <person name="Hutchinson M.I."/>
            <person name="de Vries R.P."/>
            <person name="Natvig D.O."/>
            <person name="Powell A.J."/>
            <person name="Tsang A."/>
            <person name="Grigoriev I.V."/>
        </authorList>
    </citation>
    <scope>NUCLEOTIDE SEQUENCE [LARGE SCALE GENOMIC DNA]</scope>
    <source>
        <strain evidence="2 3">CBS 494.80</strain>
    </source>
</reference>
<gene>
    <name evidence="2" type="ORF">VTL71DRAFT_9440</name>
</gene>
<keyword evidence="1" id="KW-0472">Membrane</keyword>
<evidence type="ECO:0000313" key="3">
    <source>
        <dbReference type="Proteomes" id="UP001595075"/>
    </source>
</evidence>
<dbReference type="Proteomes" id="UP001595075">
    <property type="component" value="Unassembled WGS sequence"/>
</dbReference>
<comment type="caution">
    <text evidence="2">The sequence shown here is derived from an EMBL/GenBank/DDBJ whole genome shotgun (WGS) entry which is preliminary data.</text>
</comment>
<dbReference type="EMBL" id="JAZHXI010000022">
    <property type="protein sequence ID" value="KAL2060410.1"/>
    <property type="molecule type" value="Genomic_DNA"/>
</dbReference>